<comment type="caution">
    <text evidence="2">The sequence shown here is derived from an EMBL/GenBank/DDBJ whole genome shotgun (WGS) entry which is preliminary data.</text>
</comment>
<dbReference type="OrthoDB" id="1298252at2759"/>
<dbReference type="Proteomes" id="UP000245207">
    <property type="component" value="Unassembled WGS sequence"/>
</dbReference>
<evidence type="ECO:0000313" key="3">
    <source>
        <dbReference type="Proteomes" id="UP000245207"/>
    </source>
</evidence>
<name>A0A2U1LNP6_ARTAN</name>
<feature type="domain" description="FBD" evidence="1">
    <location>
        <begin position="150"/>
        <end position="221"/>
    </location>
</feature>
<accession>A0A2U1LNP6</accession>
<dbReference type="InterPro" id="IPR050232">
    <property type="entry name" value="FBL13/AtMIF1-like"/>
</dbReference>
<proteinExistence type="predicted"/>
<protein>
    <submittedName>
        <fullName evidence="2">FBD-like protein</fullName>
    </submittedName>
</protein>
<sequence length="230" mass="26480">MFVYRSPSLNAFKLIRGCPILESLSLAVSYRWGQSEDYIFNIPTLKHLKLEATGKCVKTINKVVLNVPNLEDLFISGEWCSLFVMEDFPTLVSVKISPFVLWLEHLWVELLKGISGAKLISFMPYFQKAKPENYEESEESHWIDPKSVPTCMLMNLKTMKFEKCMARKDDIQFLEYMLRNAKVLKTLTIMCESGVMEEEFRLCAKLLNCSKASKYCEIHFVAKSLDSATS</sequence>
<dbReference type="PANTHER" id="PTHR31900:SF31">
    <property type="entry name" value="F-BOX_LRR-REPEAT PROTEIN 13-LIKE"/>
    <property type="match status" value="1"/>
</dbReference>
<reference evidence="2 3" key="1">
    <citation type="journal article" date="2018" name="Mol. Plant">
        <title>The genome of Artemisia annua provides insight into the evolution of Asteraceae family and artemisinin biosynthesis.</title>
        <authorList>
            <person name="Shen Q."/>
            <person name="Zhang L."/>
            <person name="Liao Z."/>
            <person name="Wang S."/>
            <person name="Yan T."/>
            <person name="Shi P."/>
            <person name="Liu M."/>
            <person name="Fu X."/>
            <person name="Pan Q."/>
            <person name="Wang Y."/>
            <person name="Lv Z."/>
            <person name="Lu X."/>
            <person name="Zhang F."/>
            <person name="Jiang W."/>
            <person name="Ma Y."/>
            <person name="Chen M."/>
            <person name="Hao X."/>
            <person name="Li L."/>
            <person name="Tang Y."/>
            <person name="Lv G."/>
            <person name="Zhou Y."/>
            <person name="Sun X."/>
            <person name="Brodelius P.E."/>
            <person name="Rose J.K.C."/>
            <person name="Tang K."/>
        </authorList>
    </citation>
    <scope>NUCLEOTIDE SEQUENCE [LARGE SCALE GENOMIC DNA]</scope>
    <source>
        <strain evidence="3">cv. Huhao1</strain>
        <tissue evidence="2">Leaf</tissue>
    </source>
</reference>
<dbReference type="InterPro" id="IPR006566">
    <property type="entry name" value="FBD"/>
</dbReference>
<evidence type="ECO:0000313" key="2">
    <source>
        <dbReference type="EMBL" id="PWA50612.1"/>
    </source>
</evidence>
<dbReference type="SUPFAM" id="SSF52047">
    <property type="entry name" value="RNI-like"/>
    <property type="match status" value="1"/>
</dbReference>
<dbReference type="AlphaFoldDB" id="A0A2U1LNP6"/>
<keyword evidence="3" id="KW-1185">Reference proteome</keyword>
<organism evidence="2 3">
    <name type="scientific">Artemisia annua</name>
    <name type="common">Sweet wormwood</name>
    <dbReference type="NCBI Taxonomy" id="35608"/>
    <lineage>
        <taxon>Eukaryota</taxon>
        <taxon>Viridiplantae</taxon>
        <taxon>Streptophyta</taxon>
        <taxon>Embryophyta</taxon>
        <taxon>Tracheophyta</taxon>
        <taxon>Spermatophyta</taxon>
        <taxon>Magnoliopsida</taxon>
        <taxon>eudicotyledons</taxon>
        <taxon>Gunneridae</taxon>
        <taxon>Pentapetalae</taxon>
        <taxon>asterids</taxon>
        <taxon>campanulids</taxon>
        <taxon>Asterales</taxon>
        <taxon>Asteraceae</taxon>
        <taxon>Asteroideae</taxon>
        <taxon>Anthemideae</taxon>
        <taxon>Artemisiinae</taxon>
        <taxon>Artemisia</taxon>
    </lineage>
</organism>
<dbReference type="Pfam" id="PF08387">
    <property type="entry name" value="FBD"/>
    <property type="match status" value="1"/>
</dbReference>
<evidence type="ECO:0000259" key="1">
    <source>
        <dbReference type="SMART" id="SM00579"/>
    </source>
</evidence>
<dbReference type="PANTHER" id="PTHR31900">
    <property type="entry name" value="F-BOX/RNI SUPERFAMILY PROTEIN-RELATED"/>
    <property type="match status" value="1"/>
</dbReference>
<gene>
    <name evidence="2" type="ORF">CTI12_AA471020</name>
</gene>
<dbReference type="SMART" id="SM00579">
    <property type="entry name" value="FBD"/>
    <property type="match status" value="1"/>
</dbReference>
<dbReference type="EMBL" id="PKPP01008472">
    <property type="protein sequence ID" value="PWA50612.1"/>
    <property type="molecule type" value="Genomic_DNA"/>
</dbReference>